<evidence type="ECO:0000313" key="1">
    <source>
        <dbReference type="EMBL" id="MDT0352348.1"/>
    </source>
</evidence>
<protein>
    <submittedName>
        <fullName evidence="1">Uncharacterized protein</fullName>
    </submittedName>
</protein>
<comment type="caution">
    <text evidence="1">The sequence shown here is derived from an EMBL/GenBank/DDBJ whole genome shotgun (WGS) entry which is preliminary data.</text>
</comment>
<dbReference type="RefSeq" id="WP_311558855.1">
    <property type="nucleotide sequence ID" value="NZ_JAVREJ010000018.1"/>
</dbReference>
<gene>
    <name evidence="1" type="ORF">RM445_22740</name>
</gene>
<sequence length="94" mass="10126">MTVTVQDHRPIPTAAAGTSGLALAIRPLDDSVLGDTVAKFSRCGTQLYVNTSCPREDQLWAIGEALDHLRGLPALGAQEVQPLRWSRSAVILPY</sequence>
<evidence type="ECO:0000313" key="2">
    <source>
        <dbReference type="Proteomes" id="UP001183202"/>
    </source>
</evidence>
<dbReference type="EMBL" id="JAVREJ010000018">
    <property type="protein sequence ID" value="MDT0352348.1"/>
    <property type="molecule type" value="Genomic_DNA"/>
</dbReference>
<organism evidence="1 2">
    <name type="scientific">Pseudonocardia charpentierae</name>
    <dbReference type="NCBI Taxonomy" id="3075545"/>
    <lineage>
        <taxon>Bacteria</taxon>
        <taxon>Bacillati</taxon>
        <taxon>Actinomycetota</taxon>
        <taxon>Actinomycetes</taxon>
        <taxon>Pseudonocardiales</taxon>
        <taxon>Pseudonocardiaceae</taxon>
        <taxon>Pseudonocardia</taxon>
    </lineage>
</organism>
<dbReference type="Proteomes" id="UP001183202">
    <property type="component" value="Unassembled WGS sequence"/>
</dbReference>
<accession>A0ABU2NFV4</accession>
<reference evidence="2" key="1">
    <citation type="submission" date="2023-07" db="EMBL/GenBank/DDBJ databases">
        <title>30 novel species of actinomycetes from the DSMZ collection.</title>
        <authorList>
            <person name="Nouioui I."/>
        </authorList>
    </citation>
    <scope>NUCLEOTIDE SEQUENCE [LARGE SCALE GENOMIC DNA]</scope>
    <source>
        <strain evidence="2">DSM 45834</strain>
    </source>
</reference>
<proteinExistence type="predicted"/>
<name>A0ABU2NFV4_9PSEU</name>
<keyword evidence="2" id="KW-1185">Reference proteome</keyword>